<evidence type="ECO:0000256" key="1">
    <source>
        <dbReference type="ARBA" id="ARBA00004141"/>
    </source>
</evidence>
<protein>
    <recommendedName>
        <fullName evidence="5">GDP-Man:Man(3)GlcNAc(2)-PP-Dol alpha-1,2-mannosyltransferase</fullName>
        <ecNumber evidence="4">2.4.1.131</ecNumber>
    </recommendedName>
    <alternativeName>
        <fullName evidence="12">Asparagine-linked glycosylation protein 11</fullName>
    </alternativeName>
    <alternativeName>
        <fullName evidence="13">Glycolipid 2-alpha-mannosyltransferase</fullName>
    </alternativeName>
</protein>
<evidence type="ECO:0000256" key="15">
    <source>
        <dbReference type="PROSITE-ProRule" id="PRU01087"/>
    </source>
</evidence>
<feature type="transmembrane region" description="Helical" evidence="17">
    <location>
        <begin position="127"/>
        <end position="146"/>
    </location>
</feature>
<feature type="transmembrane region" description="Helical" evidence="17">
    <location>
        <begin position="166"/>
        <end position="191"/>
    </location>
</feature>
<dbReference type="eggNOG" id="KOG1387">
    <property type="taxonomic scope" value="Eukaryota"/>
</dbReference>
<dbReference type="InterPro" id="IPR031814">
    <property type="entry name" value="ALG11_N"/>
</dbReference>
<evidence type="ECO:0000259" key="18">
    <source>
        <dbReference type="PROSITE" id="PS51751"/>
    </source>
</evidence>
<dbReference type="HOGENOM" id="CLU_355695_0_0_1"/>
<evidence type="ECO:0000256" key="8">
    <source>
        <dbReference type="ARBA" id="ARBA00022692"/>
    </source>
</evidence>
<keyword evidence="8 15" id="KW-0812">Transmembrane</keyword>
<organism evidence="19 20">
    <name type="scientific">Kalmanozyma brasiliensis (strain GHG001)</name>
    <name type="common">Yeast</name>
    <name type="synonym">Pseudozyma brasiliensis</name>
    <dbReference type="NCBI Taxonomy" id="1365824"/>
    <lineage>
        <taxon>Eukaryota</taxon>
        <taxon>Fungi</taxon>
        <taxon>Dikarya</taxon>
        <taxon>Basidiomycota</taxon>
        <taxon>Ustilaginomycotina</taxon>
        <taxon>Ustilaginomycetes</taxon>
        <taxon>Ustilaginales</taxon>
        <taxon>Ustilaginaceae</taxon>
        <taxon>Kalmanozyma</taxon>
    </lineage>
</organism>
<dbReference type="RefSeq" id="XP_016293438.1">
    <property type="nucleotide sequence ID" value="XM_016435066.1"/>
</dbReference>
<evidence type="ECO:0000256" key="3">
    <source>
        <dbReference type="ARBA" id="ARBA00004922"/>
    </source>
</evidence>
<dbReference type="GO" id="GO:0006487">
    <property type="term" value="P:protein N-linked glycosylation"/>
    <property type="evidence" value="ECO:0007669"/>
    <property type="project" value="TreeGrafter"/>
</dbReference>
<evidence type="ECO:0000256" key="16">
    <source>
        <dbReference type="SAM" id="MobiDB-lite"/>
    </source>
</evidence>
<feature type="transmembrane region" description="Helical" evidence="17">
    <location>
        <begin position="295"/>
        <end position="318"/>
    </location>
</feature>
<keyword evidence="20" id="KW-1185">Reference proteome</keyword>
<dbReference type="eggNOG" id="KOG4826">
    <property type="taxonomic scope" value="Eukaryota"/>
</dbReference>
<dbReference type="PANTHER" id="PTHR45919">
    <property type="entry name" value="GDP-MAN:MAN(3)GLCNAC(2)-PP-DOL ALPHA-1,2-MANNOSYLTRANSFERASE"/>
    <property type="match status" value="1"/>
</dbReference>
<dbReference type="EC" id="2.4.1.131" evidence="4"/>
<dbReference type="GeneID" id="27417683"/>
<sequence length="813" mass="90088">MDRLLNVQTALSLGYVGSMVGAAHLSSLRLLPANSSTKTRLTYLWLAFDCICHLCLEGPWLYLSTQGRSPNASPSFFGYLWREYAAADARWGTGDATLASMEFVTVLLAGPLAGYCAWLLARGDRAYHFWAVVLSTGELYGGWMTFAPEWLTGSKGLETGNWLLLWVYLVFMNVVWVAIPLWLMVDSYVVIAQSLREAKVKDTTVAPTRPPPTPTKRRPAVTKRPPTVASNVTSARGISGSAYLILLAVVFLHLMPTTSASSVPLSAPTATYDPDATTTLYPTTDTSILTTLRNLIVPLLLPLSLVAFTFAMGAIQVADKALRKVRKSNRTRRRKLLASLNVDEKTNGCRTIIGFFHPYCNAGGGGERVLYEAISYHLSRNEETIVVVYTGDFPSATKEAILDKASSRFGITLPAHRIAMLPLTRRWMVEDTAWTSFTLLGQSYGSIWCAFEALSALIPDVWVDTMGYAFTYPVCRLFAWNLPVGAYVHYPVISTDMLRRVSKRQAGHTNDAATASSLLRSSVKLAYYRLFARVYAWALRRADVVVGNGSWTTAHLRQLMGRKVEKVYPPCDTGEMASFPLHNRDRVVVSLAQFRPEKEHPTQLYVLSELVKSHPQLFTGEGGVKLVMMGSSRNAADEKRISLLRSLCTQLGLDEHVELVVNADFSAVLARLKTASVGISTMKDEHFGINVVEFMAAGLVTVSHRSAGPWLDIAQPSGNYPTSAGEGIDGKKDQVVGFHAQSVEEFAKVLVQVFEMQENQPEEVERMRRAARARAQEVFGREAFVRAWEERLWSKLEGRLQETGEGKDEKKVQ</sequence>
<dbReference type="FunFam" id="3.40.50.2000:FF:000256">
    <property type="entry name" value="GDP-Man:Man(3)GlcNAc(2)-PP-Dol alpha-1,2-mannosyltransferase"/>
    <property type="match status" value="1"/>
</dbReference>
<dbReference type="STRING" id="1365824.V5EZV1"/>
<feature type="transmembrane region" description="Helical" evidence="17">
    <location>
        <begin position="12"/>
        <end position="31"/>
    </location>
</feature>
<feature type="transmembrane region" description="Helical" evidence="17">
    <location>
        <begin position="98"/>
        <end position="120"/>
    </location>
</feature>
<evidence type="ECO:0000256" key="4">
    <source>
        <dbReference type="ARBA" id="ARBA00012645"/>
    </source>
</evidence>
<dbReference type="GO" id="GO:0005789">
    <property type="term" value="C:endoplasmic reticulum membrane"/>
    <property type="evidence" value="ECO:0007669"/>
    <property type="project" value="UniProtKB-SubCell"/>
</dbReference>
<dbReference type="EMBL" id="KI545858">
    <property type="protein sequence ID" value="EST08449.1"/>
    <property type="molecule type" value="Genomic_DNA"/>
</dbReference>
<dbReference type="OMA" id="HKSAGPW"/>
<reference evidence="20" key="1">
    <citation type="journal article" date="2013" name="Genome Announc.">
        <title>Draft genome sequence of Pseudozyma brasiliensis sp. nov. strain GHG001, a high producer of endo-1,4-xylanase isolated from an insect pest of sugarcane.</title>
        <authorList>
            <person name="Oliveira J.V.D.C."/>
            <person name="dos Santos R.A.C."/>
            <person name="Borges T.A."/>
            <person name="Riano-Pachon D.M."/>
            <person name="Goldman G.H."/>
        </authorList>
    </citation>
    <scope>NUCLEOTIDE SEQUENCE [LARGE SCALE GENOMIC DNA]</scope>
    <source>
        <strain evidence="20">GHG001</strain>
    </source>
</reference>
<keyword evidence="6" id="KW-0328">Glycosyltransferase</keyword>
<comment type="subcellular location">
    <subcellularLocation>
        <location evidence="2">Endoplasmic reticulum membrane</location>
        <topology evidence="2">Single-pass membrane protein</topology>
    </subcellularLocation>
    <subcellularLocation>
        <location evidence="1">Membrane</location>
        <topology evidence="1">Multi-pass membrane protein</topology>
    </subcellularLocation>
</comment>
<evidence type="ECO:0000256" key="12">
    <source>
        <dbReference type="ARBA" id="ARBA00032060"/>
    </source>
</evidence>
<evidence type="ECO:0000313" key="20">
    <source>
        <dbReference type="Proteomes" id="UP000019377"/>
    </source>
</evidence>
<evidence type="ECO:0000256" key="14">
    <source>
        <dbReference type="ARBA" id="ARBA00045065"/>
    </source>
</evidence>
<evidence type="ECO:0000313" key="19">
    <source>
        <dbReference type="EMBL" id="EST08449.1"/>
    </source>
</evidence>
<keyword evidence="9" id="KW-0256">Endoplasmic reticulum</keyword>
<feature type="domain" description="EXPERA" evidence="18">
    <location>
        <begin position="38"/>
        <end position="184"/>
    </location>
</feature>
<dbReference type="AlphaFoldDB" id="V5EZV1"/>
<evidence type="ECO:0000256" key="11">
    <source>
        <dbReference type="ARBA" id="ARBA00023136"/>
    </source>
</evidence>
<evidence type="ECO:0000256" key="7">
    <source>
        <dbReference type="ARBA" id="ARBA00022679"/>
    </source>
</evidence>
<dbReference type="PROSITE" id="PS51751">
    <property type="entry name" value="EXPERA"/>
    <property type="match status" value="1"/>
</dbReference>
<comment type="pathway">
    <text evidence="3">Protein modification; protein glycosylation.</text>
</comment>
<dbReference type="InterPro" id="IPR001296">
    <property type="entry name" value="Glyco_trans_1"/>
</dbReference>
<evidence type="ECO:0000256" key="6">
    <source>
        <dbReference type="ARBA" id="ARBA00022676"/>
    </source>
</evidence>
<dbReference type="Pfam" id="PF15924">
    <property type="entry name" value="ALG11_N"/>
    <property type="match status" value="1"/>
</dbReference>
<dbReference type="InterPro" id="IPR033118">
    <property type="entry name" value="EXPERA"/>
</dbReference>
<dbReference type="PANTHER" id="PTHR45919:SF1">
    <property type="entry name" value="GDP-MAN:MAN(3)GLCNAC(2)-PP-DOL ALPHA-1,2-MANNOSYLTRANSFERASE"/>
    <property type="match status" value="1"/>
</dbReference>
<keyword evidence="7" id="KW-0808">Transferase</keyword>
<evidence type="ECO:0000256" key="13">
    <source>
        <dbReference type="ARBA" id="ARBA00032515"/>
    </source>
</evidence>
<dbReference type="Pfam" id="PF05241">
    <property type="entry name" value="EBP"/>
    <property type="match status" value="1"/>
</dbReference>
<dbReference type="Proteomes" id="UP000019377">
    <property type="component" value="Unassembled WGS sequence"/>
</dbReference>
<name>V5EZV1_KALBG</name>
<dbReference type="InterPro" id="IPR038013">
    <property type="entry name" value="ALG11"/>
</dbReference>
<dbReference type="GO" id="GO:0004377">
    <property type="term" value="F:GDP-Man:Man(3)GlcNAc(2)-PP-Dol alpha-1,2-mannosyltransferase activity"/>
    <property type="evidence" value="ECO:0007669"/>
    <property type="project" value="UniProtKB-EC"/>
</dbReference>
<feature type="transmembrane region" description="Helical" evidence="17">
    <location>
        <begin position="43"/>
        <end position="63"/>
    </location>
</feature>
<feature type="region of interest" description="Disordered" evidence="16">
    <location>
        <begin position="202"/>
        <end position="226"/>
    </location>
</feature>
<gene>
    <name evidence="19" type="ORF">PSEUBRA_SCAF16g05276</name>
</gene>
<evidence type="ECO:0000256" key="17">
    <source>
        <dbReference type="SAM" id="Phobius"/>
    </source>
</evidence>
<dbReference type="SUPFAM" id="SSF53756">
    <property type="entry name" value="UDP-Glycosyltransferase/glycogen phosphorylase"/>
    <property type="match status" value="1"/>
</dbReference>
<accession>V5EZV1</accession>
<keyword evidence="11 15" id="KW-0472">Membrane</keyword>
<evidence type="ECO:0000256" key="10">
    <source>
        <dbReference type="ARBA" id="ARBA00022989"/>
    </source>
</evidence>
<evidence type="ECO:0000256" key="5">
    <source>
        <dbReference type="ARBA" id="ARBA00022018"/>
    </source>
</evidence>
<dbReference type="Pfam" id="PF00534">
    <property type="entry name" value="Glycos_transf_1"/>
    <property type="match status" value="1"/>
</dbReference>
<evidence type="ECO:0000256" key="2">
    <source>
        <dbReference type="ARBA" id="ARBA00004389"/>
    </source>
</evidence>
<keyword evidence="10 15" id="KW-1133">Transmembrane helix</keyword>
<evidence type="ECO:0000256" key="9">
    <source>
        <dbReference type="ARBA" id="ARBA00022824"/>
    </source>
</evidence>
<dbReference type="CDD" id="cd03806">
    <property type="entry name" value="GT4_ALG11-like"/>
    <property type="match status" value="1"/>
</dbReference>
<proteinExistence type="predicted"/>
<dbReference type="Gene3D" id="3.40.50.2000">
    <property type="entry name" value="Glycogen Phosphorylase B"/>
    <property type="match status" value="1"/>
</dbReference>
<dbReference type="OrthoDB" id="2276068at2759"/>
<comment type="catalytic activity">
    <reaction evidence="14">
        <text>an alpha-D-Man-(1-&gt;3)-[alpha-D-Man-(1-&gt;6)]-beta-D-Man-(1-&gt;4)-beta-D-GlcNAc-(1-&gt;4)-alpha-D-GlcNAc-diphospho-di-trans,poly-cis-dolichol + 2 GDP-alpha-D-mannose = an alpha-D-Man-(1-&gt;2)-alpha-D-Man-(1-&gt;2)-alpha-D-Man-(1-&gt;3)-[alpha-D-Man-(1-&gt;6)]-beta-D-Man-(1-&gt;4)-beta-D-GlcNAc-(1-&gt;4)-alpha-D-GlcNAc-diphospho-di-trans,poly-cis-dolichol + 2 GDP + 2 H(+)</text>
        <dbReference type="Rhea" id="RHEA:29523"/>
        <dbReference type="Rhea" id="RHEA-COMP:19515"/>
        <dbReference type="Rhea" id="RHEA-COMP:19516"/>
        <dbReference type="ChEBI" id="CHEBI:15378"/>
        <dbReference type="ChEBI" id="CHEBI:57527"/>
        <dbReference type="ChEBI" id="CHEBI:58189"/>
        <dbReference type="ChEBI" id="CHEBI:132511"/>
        <dbReference type="ChEBI" id="CHEBI:132515"/>
        <dbReference type="EC" id="2.4.1.131"/>
    </reaction>
    <physiologicalReaction direction="left-to-right" evidence="14">
        <dbReference type="Rhea" id="RHEA:29524"/>
    </physiologicalReaction>
</comment>